<feature type="signal peptide" evidence="4">
    <location>
        <begin position="1"/>
        <end position="25"/>
    </location>
</feature>
<keyword evidence="4" id="KW-0732">Signal</keyword>
<evidence type="ECO:0000313" key="5">
    <source>
        <dbReference type="EMBL" id="PKA64262.1"/>
    </source>
</evidence>
<proteinExistence type="inferred from homology"/>
<dbReference type="PANTHER" id="PTHR14503:SF12">
    <property type="entry name" value="RIBOSOMAL PROTEIN L34"/>
    <property type="match status" value="1"/>
</dbReference>
<dbReference type="OrthoDB" id="431691at2759"/>
<organism evidence="5 6">
    <name type="scientific">Apostasia shenzhenica</name>
    <dbReference type="NCBI Taxonomy" id="1088818"/>
    <lineage>
        <taxon>Eukaryota</taxon>
        <taxon>Viridiplantae</taxon>
        <taxon>Streptophyta</taxon>
        <taxon>Embryophyta</taxon>
        <taxon>Tracheophyta</taxon>
        <taxon>Spermatophyta</taxon>
        <taxon>Magnoliopsida</taxon>
        <taxon>Liliopsida</taxon>
        <taxon>Asparagales</taxon>
        <taxon>Orchidaceae</taxon>
        <taxon>Apostasioideae</taxon>
        <taxon>Apostasia</taxon>
    </lineage>
</organism>
<dbReference type="GO" id="GO:0006412">
    <property type="term" value="P:translation"/>
    <property type="evidence" value="ECO:0007669"/>
    <property type="project" value="InterPro"/>
</dbReference>
<keyword evidence="3" id="KW-0687">Ribonucleoprotein</keyword>
<evidence type="ECO:0000313" key="6">
    <source>
        <dbReference type="Proteomes" id="UP000236161"/>
    </source>
</evidence>
<keyword evidence="2" id="KW-0689">Ribosomal protein</keyword>
<dbReference type="AlphaFoldDB" id="A0A2I0B8Z1"/>
<evidence type="ECO:0000256" key="3">
    <source>
        <dbReference type="ARBA" id="ARBA00023274"/>
    </source>
</evidence>
<gene>
    <name evidence="5" type="ORF">AXF42_Ash009482</name>
</gene>
<comment type="similarity">
    <text evidence="1">Belongs to the bacterial ribosomal protein bL34 family.</text>
</comment>
<evidence type="ECO:0008006" key="7">
    <source>
        <dbReference type="Google" id="ProtNLM"/>
    </source>
</evidence>
<reference evidence="5 6" key="1">
    <citation type="journal article" date="2017" name="Nature">
        <title>The Apostasia genome and the evolution of orchids.</title>
        <authorList>
            <person name="Zhang G.Q."/>
            <person name="Liu K.W."/>
            <person name="Li Z."/>
            <person name="Lohaus R."/>
            <person name="Hsiao Y.Y."/>
            <person name="Niu S.C."/>
            <person name="Wang J.Y."/>
            <person name="Lin Y.C."/>
            <person name="Xu Q."/>
            <person name="Chen L.J."/>
            <person name="Yoshida K."/>
            <person name="Fujiwara S."/>
            <person name="Wang Z.W."/>
            <person name="Zhang Y.Q."/>
            <person name="Mitsuda N."/>
            <person name="Wang M."/>
            <person name="Liu G.H."/>
            <person name="Pecoraro L."/>
            <person name="Huang H.X."/>
            <person name="Xiao X.J."/>
            <person name="Lin M."/>
            <person name="Wu X.Y."/>
            <person name="Wu W.L."/>
            <person name="Chen Y.Y."/>
            <person name="Chang S.B."/>
            <person name="Sakamoto S."/>
            <person name="Ohme-Takagi M."/>
            <person name="Yagi M."/>
            <person name="Zeng S.J."/>
            <person name="Shen C.Y."/>
            <person name="Yeh C.M."/>
            <person name="Luo Y.B."/>
            <person name="Tsai W.C."/>
            <person name="Van de Peer Y."/>
            <person name="Liu Z.J."/>
        </authorList>
    </citation>
    <scope>NUCLEOTIDE SEQUENCE [LARGE SCALE GENOMIC DNA]</scope>
    <source>
        <strain evidence="6">cv. Shenzhen</strain>
        <tissue evidence="5">Stem</tissue>
    </source>
</reference>
<protein>
    <recommendedName>
        <fullName evidence="7">50S ribosomal protein L34, chloroplastic</fullName>
    </recommendedName>
</protein>
<keyword evidence="6" id="KW-1185">Reference proteome</keyword>
<dbReference type="EMBL" id="KZ451905">
    <property type="protein sequence ID" value="PKA64262.1"/>
    <property type="molecule type" value="Genomic_DNA"/>
</dbReference>
<dbReference type="Pfam" id="PF00468">
    <property type="entry name" value="Ribosomal_L34"/>
    <property type="match status" value="1"/>
</dbReference>
<dbReference type="Gene3D" id="1.10.287.3980">
    <property type="match status" value="1"/>
</dbReference>
<evidence type="ECO:0000256" key="1">
    <source>
        <dbReference type="ARBA" id="ARBA00010111"/>
    </source>
</evidence>
<dbReference type="GO" id="GO:0005762">
    <property type="term" value="C:mitochondrial large ribosomal subunit"/>
    <property type="evidence" value="ECO:0007669"/>
    <property type="project" value="TreeGrafter"/>
</dbReference>
<sequence length="146" mass="16062">MASKTLARNGASLIRLLLLSNPLNAAKRSNPYHLSQVSSYPAVRSFAPPLVTGKSSPLEQCGDADNQRSFGFPGRVLFPCGLPFLRFFVEDGNDTLPNGAMHLLPKRTYQPSTIKRKRTHGYLARSELSLLPPPHLSLLSCFLLSQ</sequence>
<dbReference type="PANTHER" id="PTHR14503">
    <property type="entry name" value="MITOCHONDRIAL RIBOSOMAL PROTEIN 34 FAMILY MEMBER"/>
    <property type="match status" value="1"/>
</dbReference>
<evidence type="ECO:0000256" key="4">
    <source>
        <dbReference type="SAM" id="SignalP"/>
    </source>
</evidence>
<evidence type="ECO:0000256" key="2">
    <source>
        <dbReference type="ARBA" id="ARBA00022980"/>
    </source>
</evidence>
<dbReference type="Proteomes" id="UP000236161">
    <property type="component" value="Unassembled WGS sequence"/>
</dbReference>
<dbReference type="InterPro" id="IPR000271">
    <property type="entry name" value="Ribosomal_bL34"/>
</dbReference>
<accession>A0A2I0B8Z1</accession>
<dbReference type="STRING" id="1088818.A0A2I0B8Z1"/>
<name>A0A2I0B8Z1_9ASPA</name>
<feature type="chain" id="PRO_5014184795" description="50S ribosomal protein L34, chloroplastic" evidence="4">
    <location>
        <begin position="26"/>
        <end position="146"/>
    </location>
</feature>
<dbReference type="GO" id="GO:0003735">
    <property type="term" value="F:structural constituent of ribosome"/>
    <property type="evidence" value="ECO:0007669"/>
    <property type="project" value="InterPro"/>
</dbReference>